<dbReference type="InterPro" id="IPR036322">
    <property type="entry name" value="WD40_repeat_dom_sf"/>
</dbReference>
<evidence type="ECO:0000259" key="1">
    <source>
        <dbReference type="Pfam" id="PF23743"/>
    </source>
</evidence>
<evidence type="ECO:0000313" key="2">
    <source>
        <dbReference type="EMBL" id="CAD7225674.1"/>
    </source>
</evidence>
<accession>A0A7R8W685</accession>
<dbReference type="Pfam" id="PF23743">
    <property type="entry name" value="Beta-prop_BBS7"/>
    <property type="match status" value="1"/>
</dbReference>
<sequence>MSMDLTLTRVDYCHVGLTSVGCLKIFSGPAEEGNTADRSQQKFVVGDHDGILQVLSIKRGEAVPSFRSLKGNKITAVELGGPLGTVRDKIFIAAGNQVKGFTKKGKQFLGFDTNLTENIQCMAVSGSDLLVSSTFAFNHYRDCLDTNYLVASDHINAMICLPQEKVTPVRPVLACEDRTLKVVAGSDIQYQVELEGSPTALALAWGDGGVQGNEVVYGTAGGIFGADPKHTGTVTSFDFYPLTGGALKDIIIGRDDGTVQVYAFLEPNDPPVIKYNFAGSESITAVAGGVIGTEGYDEILVTTYSADKDYTTLTSAVAAFDGAADVMTRRISPTEFCCRRCLHLLGAADVMPRRISPTELLVLTDMDDFFVNKTTIADKDYTTLTSAVAVVDVSTSWGPQT</sequence>
<proteinExistence type="predicted"/>
<dbReference type="GO" id="GO:0060271">
    <property type="term" value="P:cilium assembly"/>
    <property type="evidence" value="ECO:0007669"/>
    <property type="project" value="TreeGrafter"/>
</dbReference>
<dbReference type="GO" id="GO:0043005">
    <property type="term" value="C:neuron projection"/>
    <property type="evidence" value="ECO:0007669"/>
    <property type="project" value="TreeGrafter"/>
</dbReference>
<dbReference type="PANTHER" id="PTHR16074:SF4">
    <property type="entry name" value="BARDET-BIEDL SYNDROME 7 PROTEIN"/>
    <property type="match status" value="1"/>
</dbReference>
<dbReference type="InterPro" id="IPR056332">
    <property type="entry name" value="Beta-prop_BBS7"/>
</dbReference>
<dbReference type="EMBL" id="OB660631">
    <property type="protein sequence ID" value="CAD7225674.1"/>
    <property type="molecule type" value="Genomic_DNA"/>
</dbReference>
<name>A0A7R8W685_9CRUS</name>
<gene>
    <name evidence="2" type="ORF">CTOB1V02_LOCUS3607</name>
</gene>
<dbReference type="GO" id="GO:0005930">
    <property type="term" value="C:axoneme"/>
    <property type="evidence" value="ECO:0007669"/>
    <property type="project" value="TreeGrafter"/>
</dbReference>
<dbReference type="SUPFAM" id="SSF50978">
    <property type="entry name" value="WD40 repeat-like"/>
    <property type="match status" value="1"/>
</dbReference>
<protein>
    <recommendedName>
        <fullName evidence="1">BBS7 beta-propeller domain-containing protein</fullName>
    </recommendedName>
</protein>
<dbReference type="PANTHER" id="PTHR16074">
    <property type="entry name" value="BARDET-BIEDL SYNDROME 7 PROTEIN"/>
    <property type="match status" value="1"/>
</dbReference>
<dbReference type="GO" id="GO:0016020">
    <property type="term" value="C:membrane"/>
    <property type="evidence" value="ECO:0007669"/>
    <property type="project" value="TreeGrafter"/>
</dbReference>
<organism evidence="2">
    <name type="scientific">Cyprideis torosa</name>
    <dbReference type="NCBI Taxonomy" id="163714"/>
    <lineage>
        <taxon>Eukaryota</taxon>
        <taxon>Metazoa</taxon>
        <taxon>Ecdysozoa</taxon>
        <taxon>Arthropoda</taxon>
        <taxon>Crustacea</taxon>
        <taxon>Oligostraca</taxon>
        <taxon>Ostracoda</taxon>
        <taxon>Podocopa</taxon>
        <taxon>Podocopida</taxon>
        <taxon>Cytherocopina</taxon>
        <taxon>Cytheroidea</taxon>
        <taxon>Cytherideidae</taxon>
        <taxon>Cyprideis</taxon>
    </lineage>
</organism>
<dbReference type="GO" id="GO:0034464">
    <property type="term" value="C:BBSome"/>
    <property type="evidence" value="ECO:0007669"/>
    <property type="project" value="TreeGrafter"/>
</dbReference>
<dbReference type="GO" id="GO:0008104">
    <property type="term" value="P:intracellular protein localization"/>
    <property type="evidence" value="ECO:0007669"/>
    <property type="project" value="TreeGrafter"/>
</dbReference>
<dbReference type="OrthoDB" id="414590at2759"/>
<reference evidence="2" key="1">
    <citation type="submission" date="2020-11" db="EMBL/GenBank/DDBJ databases">
        <authorList>
            <person name="Tran Van P."/>
        </authorList>
    </citation>
    <scope>NUCLEOTIDE SEQUENCE</scope>
</reference>
<dbReference type="AlphaFoldDB" id="A0A7R8W685"/>
<dbReference type="GO" id="GO:0036064">
    <property type="term" value="C:ciliary basal body"/>
    <property type="evidence" value="ECO:0007669"/>
    <property type="project" value="TreeGrafter"/>
</dbReference>
<feature type="domain" description="BBS7 beta-propeller" evidence="1">
    <location>
        <begin position="36"/>
        <end position="305"/>
    </location>
</feature>